<dbReference type="Proteomes" id="UP001176059">
    <property type="component" value="Unassembled WGS sequence"/>
</dbReference>
<dbReference type="Gene3D" id="1.10.287.1490">
    <property type="match status" value="1"/>
</dbReference>
<name>A0AA38JJT8_9AGAR</name>
<evidence type="ECO:0000313" key="3">
    <source>
        <dbReference type="Proteomes" id="UP001176059"/>
    </source>
</evidence>
<dbReference type="AlphaFoldDB" id="A0AA38JJT8"/>
<comment type="caution">
    <text evidence="2">The sequence shown here is derived from an EMBL/GenBank/DDBJ whole genome shotgun (WGS) entry which is preliminary data.</text>
</comment>
<feature type="region of interest" description="Disordered" evidence="1">
    <location>
        <begin position="222"/>
        <end position="257"/>
    </location>
</feature>
<feature type="compositionally biased region" description="Pro residues" evidence="1">
    <location>
        <begin position="87"/>
        <end position="98"/>
    </location>
</feature>
<feature type="compositionally biased region" description="Basic residues" evidence="1">
    <location>
        <begin position="9"/>
        <end position="23"/>
    </location>
</feature>
<reference evidence="2" key="1">
    <citation type="submission" date="2022-08" db="EMBL/GenBank/DDBJ databases">
        <authorList>
            <consortium name="DOE Joint Genome Institute"/>
            <person name="Min B."/>
            <person name="Sierra-Patev S."/>
            <person name="Naranjo-Ortiz M."/>
            <person name="Looney B."/>
            <person name="Konkel Z."/>
            <person name="Slot J.C."/>
            <person name="Sakamoto Y."/>
            <person name="Steenwyk J.L."/>
            <person name="Rokas A."/>
            <person name="Carro J."/>
            <person name="Camarero S."/>
            <person name="Ferreira P."/>
            <person name="Molpeceres G."/>
            <person name="Ruiz-duenas F.J."/>
            <person name="Serrano A."/>
            <person name="Henrissat B."/>
            <person name="Drula E."/>
            <person name="Hughes K.W."/>
            <person name="Mata J.L."/>
            <person name="Ishikawa N.K."/>
            <person name="Vargas-Isla R."/>
            <person name="Ushijima S."/>
            <person name="Smith C.A."/>
            <person name="Ahrendt S."/>
            <person name="Andreopoulos W."/>
            <person name="He G."/>
            <person name="LaButti K."/>
            <person name="Lipzen A."/>
            <person name="Ng V."/>
            <person name="Riley R."/>
            <person name="Sandor L."/>
            <person name="Barry K."/>
            <person name="Martinez A.T."/>
            <person name="Xiao Y."/>
            <person name="Gibbons J.G."/>
            <person name="Terashima K."/>
            <person name="Hibbett D.S."/>
            <person name="Grigoriev I.V."/>
        </authorList>
    </citation>
    <scope>NUCLEOTIDE SEQUENCE</scope>
    <source>
        <strain evidence="2">ET3784</strain>
    </source>
</reference>
<feature type="compositionally biased region" description="Basic and acidic residues" evidence="1">
    <location>
        <begin position="230"/>
        <end position="241"/>
    </location>
</feature>
<keyword evidence="3" id="KW-1185">Reference proteome</keyword>
<gene>
    <name evidence="2" type="ORF">DFJ43DRAFT_341019</name>
</gene>
<evidence type="ECO:0000256" key="1">
    <source>
        <dbReference type="SAM" id="MobiDB-lite"/>
    </source>
</evidence>
<proteinExistence type="predicted"/>
<sequence>MSEDDRAVKAARAKAMLKKRQAKKTGTPPSHTSGVISPVSERAFSPAPQERRLVTVSVDDQKQDLSDVFTGNDNGDASWLSTLPRASSPPPPPPPPPTAVVFSESAATSPNSATIASANSHLSPEEIVWLEKGNDMLNLQIEQLSSEKAELQKTMDSFRTQNEALNAELGQSGAMNVNLKSENQTLKAELERMEKTKSSWASSESSLKAEMEALRATLTQVQASKSNLQRTEDNLRAENKNLKSTLTELEAEKASAF</sequence>
<evidence type="ECO:0000313" key="2">
    <source>
        <dbReference type="EMBL" id="KAJ3731860.1"/>
    </source>
</evidence>
<organism evidence="2 3">
    <name type="scientific">Lentinula guzmanii</name>
    <dbReference type="NCBI Taxonomy" id="2804957"/>
    <lineage>
        <taxon>Eukaryota</taxon>
        <taxon>Fungi</taxon>
        <taxon>Dikarya</taxon>
        <taxon>Basidiomycota</taxon>
        <taxon>Agaricomycotina</taxon>
        <taxon>Agaricomycetes</taxon>
        <taxon>Agaricomycetidae</taxon>
        <taxon>Agaricales</taxon>
        <taxon>Marasmiineae</taxon>
        <taxon>Omphalotaceae</taxon>
        <taxon>Lentinula</taxon>
    </lineage>
</organism>
<feature type="region of interest" description="Disordered" evidence="1">
    <location>
        <begin position="1"/>
        <end position="121"/>
    </location>
</feature>
<reference evidence="2" key="2">
    <citation type="journal article" date="2023" name="Proc. Natl. Acad. Sci. U.S.A.">
        <title>A global phylogenomic analysis of the shiitake genus Lentinula.</title>
        <authorList>
            <person name="Sierra-Patev S."/>
            <person name="Min B."/>
            <person name="Naranjo-Ortiz M."/>
            <person name="Looney B."/>
            <person name="Konkel Z."/>
            <person name="Slot J.C."/>
            <person name="Sakamoto Y."/>
            <person name="Steenwyk J.L."/>
            <person name="Rokas A."/>
            <person name="Carro J."/>
            <person name="Camarero S."/>
            <person name="Ferreira P."/>
            <person name="Molpeceres G."/>
            <person name="Ruiz-Duenas F.J."/>
            <person name="Serrano A."/>
            <person name="Henrissat B."/>
            <person name="Drula E."/>
            <person name="Hughes K.W."/>
            <person name="Mata J.L."/>
            <person name="Ishikawa N.K."/>
            <person name="Vargas-Isla R."/>
            <person name="Ushijima S."/>
            <person name="Smith C.A."/>
            <person name="Donoghue J."/>
            <person name="Ahrendt S."/>
            <person name="Andreopoulos W."/>
            <person name="He G."/>
            <person name="LaButti K."/>
            <person name="Lipzen A."/>
            <person name="Ng V."/>
            <person name="Riley R."/>
            <person name="Sandor L."/>
            <person name="Barry K."/>
            <person name="Martinez A.T."/>
            <person name="Xiao Y."/>
            <person name="Gibbons J.G."/>
            <person name="Terashima K."/>
            <person name="Grigoriev I.V."/>
            <person name="Hibbett D."/>
        </authorList>
    </citation>
    <scope>NUCLEOTIDE SEQUENCE</scope>
    <source>
        <strain evidence="2">ET3784</strain>
    </source>
</reference>
<feature type="compositionally biased region" description="Polar residues" evidence="1">
    <location>
        <begin position="105"/>
        <end position="121"/>
    </location>
</feature>
<accession>A0AA38JJT8</accession>
<protein>
    <submittedName>
        <fullName evidence="2">Uncharacterized protein</fullName>
    </submittedName>
</protein>
<feature type="compositionally biased region" description="Basic and acidic residues" evidence="1">
    <location>
        <begin position="49"/>
        <end position="65"/>
    </location>
</feature>
<dbReference type="EMBL" id="JANVFO010000027">
    <property type="protein sequence ID" value="KAJ3731860.1"/>
    <property type="molecule type" value="Genomic_DNA"/>
</dbReference>
<feature type="compositionally biased region" description="Polar residues" evidence="1">
    <location>
        <begin position="69"/>
        <end position="85"/>
    </location>
</feature>